<evidence type="ECO:0000256" key="1">
    <source>
        <dbReference type="ARBA" id="ARBA00022679"/>
    </source>
</evidence>
<organism evidence="3 4">
    <name type="scientific">Mucilaginibacter jinjuensis</name>
    <dbReference type="NCBI Taxonomy" id="1176721"/>
    <lineage>
        <taxon>Bacteria</taxon>
        <taxon>Pseudomonadati</taxon>
        <taxon>Bacteroidota</taxon>
        <taxon>Sphingobacteriia</taxon>
        <taxon>Sphingobacteriales</taxon>
        <taxon>Sphingobacteriaceae</taxon>
        <taxon>Mucilaginibacter</taxon>
    </lineage>
</organism>
<dbReference type="InterPro" id="IPR001296">
    <property type="entry name" value="Glyco_trans_1"/>
</dbReference>
<dbReference type="Pfam" id="PF00534">
    <property type="entry name" value="Glycos_transf_1"/>
    <property type="match status" value="1"/>
</dbReference>
<name>A0ABY7T8W2_9SPHI</name>
<accession>A0ABY7T8W2</accession>
<keyword evidence="4" id="KW-1185">Reference proteome</keyword>
<keyword evidence="1" id="KW-0808">Transferase</keyword>
<evidence type="ECO:0000259" key="2">
    <source>
        <dbReference type="Pfam" id="PF00534"/>
    </source>
</evidence>
<feature type="domain" description="Glycosyl transferase family 1" evidence="2">
    <location>
        <begin position="21"/>
        <end position="173"/>
    </location>
</feature>
<dbReference type="PANTHER" id="PTHR46401:SF2">
    <property type="entry name" value="GLYCOSYLTRANSFERASE WBBK-RELATED"/>
    <property type="match status" value="1"/>
</dbReference>
<dbReference type="EMBL" id="CP117167">
    <property type="protein sequence ID" value="WCT12738.1"/>
    <property type="molecule type" value="Genomic_DNA"/>
</dbReference>
<dbReference type="PANTHER" id="PTHR46401">
    <property type="entry name" value="GLYCOSYLTRANSFERASE WBBK-RELATED"/>
    <property type="match status" value="1"/>
</dbReference>
<proteinExistence type="predicted"/>
<evidence type="ECO:0000313" key="4">
    <source>
        <dbReference type="Proteomes" id="UP001216139"/>
    </source>
</evidence>
<gene>
    <name evidence="3" type="ORF">PQO05_02175</name>
</gene>
<evidence type="ECO:0000313" key="3">
    <source>
        <dbReference type="EMBL" id="WCT12738.1"/>
    </source>
</evidence>
<dbReference type="SUPFAM" id="SSF53756">
    <property type="entry name" value="UDP-Glycosyltransferase/glycogen phosphorylase"/>
    <property type="match status" value="1"/>
</dbReference>
<dbReference type="Gene3D" id="3.40.50.2000">
    <property type="entry name" value="Glycogen Phosphorylase B"/>
    <property type="match status" value="1"/>
</dbReference>
<dbReference type="Proteomes" id="UP001216139">
    <property type="component" value="Chromosome"/>
</dbReference>
<reference evidence="3 4" key="1">
    <citation type="submission" date="2023-02" db="EMBL/GenBank/DDBJ databases">
        <title>Genome sequence of Mucilaginibacter jinjuensis strain KACC 16571.</title>
        <authorList>
            <person name="Kim S."/>
            <person name="Heo J."/>
            <person name="Kwon S.-W."/>
        </authorList>
    </citation>
    <scope>NUCLEOTIDE SEQUENCE [LARGE SCALE GENOMIC DNA]</scope>
    <source>
        <strain evidence="3 4">KACC 16571</strain>
    </source>
</reference>
<dbReference type="CDD" id="cd03809">
    <property type="entry name" value="GT4_MtfB-like"/>
    <property type="match status" value="1"/>
</dbReference>
<dbReference type="RefSeq" id="WP_273630999.1">
    <property type="nucleotide sequence ID" value="NZ_CP117167.1"/>
</dbReference>
<protein>
    <submittedName>
        <fullName evidence="3">Glycosyltransferase family 1 protein</fullName>
    </submittedName>
</protein>
<sequence>MIYHDSHNNTITTEAISGLPANYLLYVGERTAHKNFNRLLHCFAGLINQHPDLYLICANGGAFNTEEILLIKKLNINEHCRQINVNESSLNYLYQQAKVFVFPSLYEGFGYPLLDAFKIGCAVAASNTSSFPEVGGDAVHYFNPDDTHSMYKAIHELLADTLLRKQYIDEGYEQLKHFALAREIEDTLNFYTKVTGRQ</sequence>